<dbReference type="AlphaFoldDB" id="A0A238JQC1"/>
<name>A0A238JQC1_9RHOB</name>
<proteinExistence type="predicted"/>
<gene>
    <name evidence="1" type="ORF">OCA8868_00808</name>
</gene>
<accession>A0A238JQC1</accession>
<dbReference type="Proteomes" id="UP000203464">
    <property type="component" value="Unassembled WGS sequence"/>
</dbReference>
<reference evidence="2" key="1">
    <citation type="submission" date="2017-05" db="EMBL/GenBank/DDBJ databases">
        <authorList>
            <person name="Rodrigo-Torres L."/>
            <person name="Arahal R. D."/>
            <person name="Lucena T."/>
        </authorList>
    </citation>
    <scope>NUCLEOTIDE SEQUENCE [LARGE SCALE GENOMIC DNA]</scope>
    <source>
        <strain evidence="2">CECT 8868</strain>
    </source>
</reference>
<evidence type="ECO:0000313" key="2">
    <source>
        <dbReference type="Proteomes" id="UP000203464"/>
    </source>
</evidence>
<evidence type="ECO:0000313" key="1">
    <source>
        <dbReference type="EMBL" id="SMX32745.1"/>
    </source>
</evidence>
<sequence>MTKKKKTDDSAKETEYRIFNLPGYGRVRAPVTMTEESLIEALIEDDPAAVPK</sequence>
<dbReference type="EMBL" id="FXYD01000001">
    <property type="protein sequence ID" value="SMX32745.1"/>
    <property type="molecule type" value="Genomic_DNA"/>
</dbReference>
<dbReference type="RefSeq" id="WP_179214764.1">
    <property type="nucleotide sequence ID" value="NZ_FXYD01000001.1"/>
</dbReference>
<organism evidence="1 2">
    <name type="scientific">Octadecabacter ascidiaceicola</name>
    <dbReference type="NCBI Taxonomy" id="1655543"/>
    <lineage>
        <taxon>Bacteria</taxon>
        <taxon>Pseudomonadati</taxon>
        <taxon>Pseudomonadota</taxon>
        <taxon>Alphaproteobacteria</taxon>
        <taxon>Rhodobacterales</taxon>
        <taxon>Roseobacteraceae</taxon>
        <taxon>Octadecabacter</taxon>
    </lineage>
</organism>
<keyword evidence="2" id="KW-1185">Reference proteome</keyword>
<protein>
    <submittedName>
        <fullName evidence="1">Uncharacterized protein</fullName>
    </submittedName>
</protein>